<organism evidence="3 4">
    <name type="scientific">Prorocentrum cordatum</name>
    <dbReference type="NCBI Taxonomy" id="2364126"/>
    <lineage>
        <taxon>Eukaryota</taxon>
        <taxon>Sar</taxon>
        <taxon>Alveolata</taxon>
        <taxon>Dinophyceae</taxon>
        <taxon>Prorocentrales</taxon>
        <taxon>Prorocentraceae</taxon>
        <taxon>Prorocentrum</taxon>
    </lineage>
</organism>
<proteinExistence type="predicted"/>
<feature type="transmembrane region" description="Helical" evidence="2">
    <location>
        <begin position="145"/>
        <end position="167"/>
    </location>
</feature>
<evidence type="ECO:0000313" key="3">
    <source>
        <dbReference type="EMBL" id="CAK0822729.1"/>
    </source>
</evidence>
<evidence type="ECO:0000313" key="4">
    <source>
        <dbReference type="Proteomes" id="UP001189429"/>
    </source>
</evidence>
<feature type="transmembrane region" description="Helical" evidence="2">
    <location>
        <begin position="69"/>
        <end position="90"/>
    </location>
</feature>
<feature type="transmembrane region" description="Helical" evidence="2">
    <location>
        <begin position="445"/>
        <end position="466"/>
    </location>
</feature>
<feature type="region of interest" description="Disordered" evidence="1">
    <location>
        <begin position="580"/>
        <end position="603"/>
    </location>
</feature>
<feature type="transmembrane region" description="Helical" evidence="2">
    <location>
        <begin position="513"/>
        <end position="537"/>
    </location>
</feature>
<name>A0ABN9RVF3_9DINO</name>
<dbReference type="PANTHER" id="PTHR31610:SF0">
    <property type="entry name" value="SLC26A_SULP TRANSPORTER DOMAIN-CONTAINING PROTEIN"/>
    <property type="match status" value="1"/>
</dbReference>
<evidence type="ECO:0000256" key="2">
    <source>
        <dbReference type="SAM" id="Phobius"/>
    </source>
</evidence>
<keyword evidence="4" id="KW-1185">Reference proteome</keyword>
<dbReference type="Proteomes" id="UP001189429">
    <property type="component" value="Unassembled WGS sequence"/>
</dbReference>
<gene>
    <name evidence="3" type="ORF">PCOR1329_LOCUS23672</name>
</gene>
<feature type="transmembrane region" description="Helical" evidence="2">
    <location>
        <begin position="387"/>
        <end position="407"/>
    </location>
</feature>
<protein>
    <submittedName>
        <fullName evidence="3">Uncharacterized protein</fullName>
    </submittedName>
</protein>
<feature type="transmembrane region" description="Helical" evidence="2">
    <location>
        <begin position="26"/>
        <end position="49"/>
    </location>
</feature>
<comment type="caution">
    <text evidence="3">The sequence shown here is derived from an EMBL/GenBank/DDBJ whole genome shotgun (WGS) entry which is preliminary data.</text>
</comment>
<dbReference type="EMBL" id="CAUYUJ010008050">
    <property type="protein sequence ID" value="CAK0822729.1"/>
    <property type="molecule type" value="Genomic_DNA"/>
</dbReference>
<feature type="transmembrane region" description="Helical" evidence="2">
    <location>
        <begin position="414"/>
        <end position="433"/>
    </location>
</feature>
<feature type="transmembrane region" description="Helical" evidence="2">
    <location>
        <begin position="223"/>
        <end position="243"/>
    </location>
</feature>
<accession>A0ABN9RVF3</accession>
<reference evidence="3" key="1">
    <citation type="submission" date="2023-10" db="EMBL/GenBank/DDBJ databases">
        <authorList>
            <person name="Chen Y."/>
            <person name="Shah S."/>
            <person name="Dougan E. K."/>
            <person name="Thang M."/>
            <person name="Chan C."/>
        </authorList>
    </citation>
    <scope>NUCLEOTIDE SEQUENCE [LARGE SCALE GENOMIC DNA]</scope>
</reference>
<feature type="compositionally biased region" description="Low complexity" evidence="1">
    <location>
        <begin position="588"/>
        <end position="603"/>
    </location>
</feature>
<evidence type="ECO:0000256" key="1">
    <source>
        <dbReference type="SAM" id="MobiDB-lite"/>
    </source>
</evidence>
<sequence length="603" mass="64261">MAAEKPSLVSLMGRPAIGDFDCGVNLFFQIMGTIVSVTSGMQFVMSAPWSRDLEKAEVEKMMAYLTDVIYGKILNGMCFTMIFGTCYYGWMALRMRRKEKRFDVMCLPYGINTPAAFAFVYQIMASAARNGAAEGLGWKEGIDRTWQVGCAANLAAGFLAALVGFAGSTILRVAPKASLLIPLAGLGLTYLGIAQVLLVFAAPQVGYVPLMVAILGYFANFRYYPLPVAVVVMIAGVFVGWTFSSGWANGGGTWQGVRGAGSLFDLYLPTFIPLDAFKAIPQVTLDNINVILPVAFVGAINTLVSVYNAHEAGDVFDVREALVIDGCTTMVSALFGSPFGTCVYCGHKALKDSGGRMYHQSINCALFCFFCLTGQFAMVAALVPPYAIAPIILFVGLAICQDAFVVIEKRHLPAAIIGLMPAIAEWVATVIPFECSGDPTLTSLKALGVGALLSSMILTSFIVFSIDGNFFQATIWASAGALLSLLGIIHQPSPDLTFKTFRGKTLEDGTSTFAASQCAFMTGYLTTAVICATMGVLQRMGFSRVPHKAAIAEEEDLMPVEKKASDMAQVIAEHAIGPFHLAVGPPRSSASDQDSTGSGSDSD</sequence>
<keyword evidence="2" id="KW-0812">Transmembrane</keyword>
<keyword evidence="2" id="KW-1133">Transmembrane helix</keyword>
<feature type="transmembrane region" description="Helical" evidence="2">
    <location>
        <begin position="361"/>
        <end position="381"/>
    </location>
</feature>
<feature type="transmembrane region" description="Helical" evidence="2">
    <location>
        <begin position="102"/>
        <end position="125"/>
    </location>
</feature>
<keyword evidence="2" id="KW-0472">Membrane</keyword>
<feature type="transmembrane region" description="Helical" evidence="2">
    <location>
        <begin position="179"/>
        <end position="203"/>
    </location>
</feature>
<dbReference type="PANTHER" id="PTHR31610">
    <property type="entry name" value="SLR0360 PROTEIN"/>
    <property type="match status" value="1"/>
</dbReference>
<feature type="transmembrane region" description="Helical" evidence="2">
    <location>
        <begin position="473"/>
        <end position="493"/>
    </location>
</feature>